<sequence>MSKRPRVERRPRLGPAIYDNAKRLRQKQSILDTLMKTKAFTESWSYLQRFGITWHWRTKPWLVPESEDRDYMSANEKIS</sequence>
<dbReference type="Proteomes" id="UP000007799">
    <property type="component" value="Unassembled WGS sequence"/>
</dbReference>
<evidence type="ECO:0000313" key="2">
    <source>
        <dbReference type="Proteomes" id="UP000007799"/>
    </source>
</evidence>
<dbReference type="AlphaFoldDB" id="F2U266"/>
<protein>
    <submittedName>
        <fullName evidence="1">Uncharacterized protein</fullName>
    </submittedName>
</protein>
<dbReference type="RefSeq" id="XP_004996922.1">
    <property type="nucleotide sequence ID" value="XM_004996865.1"/>
</dbReference>
<name>F2U266_SALR5</name>
<dbReference type="InParanoid" id="F2U266"/>
<gene>
    <name evidence="1" type="ORF">PTSG_02429</name>
</gene>
<dbReference type="EMBL" id="GL832959">
    <property type="protein sequence ID" value="EGD81718.1"/>
    <property type="molecule type" value="Genomic_DNA"/>
</dbReference>
<accession>F2U266</accession>
<organism evidence="1 2">
    <name type="scientific">Salpingoeca rosetta (strain ATCC 50818 / BSB-021)</name>
    <dbReference type="NCBI Taxonomy" id="946362"/>
    <lineage>
        <taxon>Eukaryota</taxon>
        <taxon>Choanoflagellata</taxon>
        <taxon>Craspedida</taxon>
        <taxon>Salpingoecidae</taxon>
        <taxon>Salpingoeca</taxon>
    </lineage>
</organism>
<evidence type="ECO:0000313" key="1">
    <source>
        <dbReference type="EMBL" id="EGD81718.1"/>
    </source>
</evidence>
<dbReference type="GeneID" id="16077514"/>
<reference evidence="1" key="1">
    <citation type="submission" date="2009-08" db="EMBL/GenBank/DDBJ databases">
        <title>Annotation of Salpingoeca rosetta.</title>
        <authorList>
            <consortium name="The Broad Institute Genome Sequencing Platform"/>
            <person name="Russ C."/>
            <person name="Cuomo C."/>
            <person name="Burger G."/>
            <person name="Gray M.W."/>
            <person name="Holland P.W.H."/>
            <person name="King N."/>
            <person name="Lang F.B.F."/>
            <person name="Roger A.J."/>
            <person name="Ruiz-Trillo I."/>
            <person name="Young S.K."/>
            <person name="Zeng Q."/>
            <person name="Gargeya S."/>
            <person name="Alvarado L."/>
            <person name="Berlin A."/>
            <person name="Chapman S.B."/>
            <person name="Chen Z."/>
            <person name="Freedman E."/>
            <person name="Gellesch M."/>
            <person name="Goldberg J."/>
            <person name="Griggs A."/>
            <person name="Gujja S."/>
            <person name="Heilman E."/>
            <person name="Heiman D."/>
            <person name="Howarth C."/>
            <person name="Mehta T."/>
            <person name="Neiman D."/>
            <person name="Pearson M."/>
            <person name="Roberts A."/>
            <person name="Saif S."/>
            <person name="Shea T."/>
            <person name="Shenoy N."/>
            <person name="Sisk P."/>
            <person name="Stolte C."/>
            <person name="Sykes S."/>
            <person name="White J."/>
            <person name="Yandava C."/>
            <person name="Haas B."/>
            <person name="Nusbaum C."/>
            <person name="Birren B."/>
        </authorList>
    </citation>
    <scope>NUCLEOTIDE SEQUENCE</scope>
    <source>
        <strain evidence="1">ATCC 50818</strain>
    </source>
</reference>
<proteinExistence type="predicted"/>
<dbReference type="KEGG" id="sre:PTSG_02429"/>
<keyword evidence="2" id="KW-1185">Reference proteome</keyword>